<sequence>MRPRNDNGRSLADAVRDGTPHGLADDSCWPWQGNVNDTGYGRVCVAGNVTNAHRAAYRVTNGDVPDGLVVRHTCDNRRCVNPKHLILGTQGDNVRDMLWQRSPRAFGRRLAERDIIAIRRAHVGGTSRRAIAEQYGINYAHACGIISGQRWAHVPS</sequence>
<feature type="region of interest" description="Disordered" evidence="1">
    <location>
        <begin position="1"/>
        <end position="22"/>
    </location>
</feature>
<dbReference type="GO" id="GO:0004519">
    <property type="term" value="F:endonuclease activity"/>
    <property type="evidence" value="ECO:0007669"/>
    <property type="project" value="UniProtKB-KW"/>
</dbReference>
<dbReference type="Gene3D" id="3.90.75.10">
    <property type="entry name" value="Homing Intron 3 (I-ppo) Encoded Endonuclease, Chain A"/>
    <property type="match status" value="1"/>
</dbReference>
<dbReference type="OrthoDB" id="21336at10239"/>
<keyword evidence="3" id="KW-0540">Nuclease</keyword>
<feature type="domain" description="HNH nuclease" evidence="2">
    <location>
        <begin position="52"/>
        <end position="95"/>
    </location>
</feature>
<dbReference type="Pfam" id="PF13392">
    <property type="entry name" value="HNH_3"/>
    <property type="match status" value="1"/>
</dbReference>
<dbReference type="InterPro" id="IPR044925">
    <property type="entry name" value="His-Me_finger_sf"/>
</dbReference>
<keyword evidence="3" id="KW-0378">Hydrolase</keyword>
<proteinExistence type="predicted"/>
<evidence type="ECO:0000259" key="2">
    <source>
        <dbReference type="Pfam" id="PF13392"/>
    </source>
</evidence>
<name>A0A2L0HJJ8_9CAUD</name>
<dbReference type="Proteomes" id="UP000241501">
    <property type="component" value="Segment"/>
</dbReference>
<keyword evidence="3" id="KW-0255">Endonuclease</keyword>
<keyword evidence="4" id="KW-1185">Reference proteome</keyword>
<dbReference type="EMBL" id="MG812487">
    <property type="protein sequence ID" value="AUX81879.1"/>
    <property type="molecule type" value="Genomic_DNA"/>
</dbReference>
<reference evidence="3 4" key="1">
    <citation type="submission" date="2018-01" db="EMBL/GenBank/DDBJ databases">
        <authorList>
            <person name="Farren J.M."/>
            <person name="Htoo L.P."/>
            <person name="Johnson E.S."/>
            <person name="Williams B.R."/>
            <person name="Bonilla J.A."/>
            <person name="Klyczek K."/>
            <person name="Garlena R.A."/>
            <person name="Russell D.A."/>
            <person name="Pope W.H."/>
            <person name="Jacobs-Sera D."/>
            <person name="Hendrix R.W."/>
            <person name="Hatfull G.F."/>
        </authorList>
    </citation>
    <scope>NUCLEOTIDE SEQUENCE [LARGE SCALE GENOMIC DNA]</scope>
</reference>
<accession>A0A2L0HJJ8</accession>
<organism evidence="3 4">
    <name type="scientific">Gordonia phage Brandonk123</name>
    <dbReference type="NCBI Taxonomy" id="2079564"/>
    <lineage>
        <taxon>Viruses</taxon>
        <taxon>Duplodnaviria</taxon>
        <taxon>Heunggongvirae</taxon>
        <taxon>Uroviricota</taxon>
        <taxon>Caudoviricetes</taxon>
        <taxon>Stackebrandtviridae</taxon>
        <taxon>Schenleyvirinae</taxon>
        <taxon>Vividuovirus</taxon>
        <taxon>Vividuovirus brandonk123</taxon>
    </lineage>
</organism>
<dbReference type="InterPro" id="IPR003615">
    <property type="entry name" value="HNH_nuc"/>
</dbReference>
<dbReference type="InterPro" id="IPR044930">
    <property type="entry name" value="Homing_endonuclease_His-Me"/>
</dbReference>
<evidence type="ECO:0000313" key="4">
    <source>
        <dbReference type="Proteomes" id="UP000241501"/>
    </source>
</evidence>
<dbReference type="SUPFAM" id="SSF54060">
    <property type="entry name" value="His-Me finger endonucleases"/>
    <property type="match status" value="1"/>
</dbReference>
<evidence type="ECO:0000256" key="1">
    <source>
        <dbReference type="SAM" id="MobiDB-lite"/>
    </source>
</evidence>
<protein>
    <submittedName>
        <fullName evidence="3">HNH endonuclease</fullName>
    </submittedName>
</protein>
<gene>
    <name evidence="3" type="ORF">SEA_BRANDONK123_42</name>
</gene>
<evidence type="ECO:0000313" key="3">
    <source>
        <dbReference type="EMBL" id="AUX81879.1"/>
    </source>
</evidence>